<proteinExistence type="predicted"/>
<evidence type="ECO:0000259" key="1">
    <source>
        <dbReference type="Pfam" id="PF04965"/>
    </source>
</evidence>
<comment type="caution">
    <text evidence="2">The sequence shown here is derived from an EMBL/GenBank/DDBJ whole genome shotgun (WGS) entry which is preliminary data.</text>
</comment>
<protein>
    <recommendedName>
        <fullName evidence="1">IraD/Gp25-like domain-containing protein</fullName>
    </recommendedName>
</protein>
<dbReference type="AlphaFoldDB" id="A0A919FD48"/>
<dbReference type="GeneID" id="95351166"/>
<dbReference type="Pfam" id="PF04965">
    <property type="entry name" value="GPW_gp25"/>
    <property type="match status" value="1"/>
</dbReference>
<dbReference type="SUPFAM" id="SSF160719">
    <property type="entry name" value="gpW/gp25-like"/>
    <property type="match status" value="1"/>
</dbReference>
<dbReference type="EMBL" id="BNBO01000002">
    <property type="protein sequence ID" value="GHH60892.1"/>
    <property type="molecule type" value="Genomic_DNA"/>
</dbReference>
<dbReference type="Gene3D" id="3.10.450.40">
    <property type="match status" value="1"/>
</dbReference>
<dbReference type="InterPro" id="IPR007048">
    <property type="entry name" value="IraD/Gp25-like"/>
</dbReference>
<dbReference type="RefSeq" id="WP_190209198.1">
    <property type="nucleotide sequence ID" value="NZ_BNBO01000002.1"/>
</dbReference>
<evidence type="ECO:0000313" key="3">
    <source>
        <dbReference type="Proteomes" id="UP000617734"/>
    </source>
</evidence>
<reference evidence="2" key="1">
    <citation type="journal article" date="2014" name="Int. J. Syst. Evol. Microbiol.">
        <title>Complete genome sequence of Corynebacterium casei LMG S-19264T (=DSM 44701T), isolated from a smear-ripened cheese.</title>
        <authorList>
            <consortium name="US DOE Joint Genome Institute (JGI-PGF)"/>
            <person name="Walter F."/>
            <person name="Albersmeier A."/>
            <person name="Kalinowski J."/>
            <person name="Ruckert C."/>
        </authorList>
    </citation>
    <scope>NUCLEOTIDE SEQUENCE</scope>
    <source>
        <strain evidence="2">JCM 4646</strain>
    </source>
</reference>
<evidence type="ECO:0000313" key="2">
    <source>
        <dbReference type="EMBL" id="GHH60892.1"/>
    </source>
</evidence>
<gene>
    <name evidence="2" type="ORF">GCM10018781_06370</name>
</gene>
<keyword evidence="3" id="KW-1185">Reference proteome</keyword>
<organism evidence="2 3">
    <name type="scientific">Kitasatospora indigofera</name>
    <dbReference type="NCBI Taxonomy" id="67307"/>
    <lineage>
        <taxon>Bacteria</taxon>
        <taxon>Bacillati</taxon>
        <taxon>Actinomycetota</taxon>
        <taxon>Actinomycetes</taxon>
        <taxon>Kitasatosporales</taxon>
        <taxon>Streptomycetaceae</taxon>
        <taxon>Kitasatospora</taxon>
    </lineage>
</organism>
<name>A0A919FD48_9ACTN</name>
<feature type="domain" description="IraD/Gp25-like" evidence="1">
    <location>
        <begin position="27"/>
        <end position="116"/>
    </location>
</feature>
<reference evidence="2" key="2">
    <citation type="submission" date="2020-09" db="EMBL/GenBank/DDBJ databases">
        <authorList>
            <person name="Sun Q."/>
            <person name="Ohkuma M."/>
        </authorList>
    </citation>
    <scope>NUCLEOTIDE SEQUENCE</scope>
    <source>
        <strain evidence="2">JCM 4646</strain>
    </source>
</reference>
<accession>A0A919FD48</accession>
<sequence length="147" mass="16164">MPEQFVGAGWAFPLRIDATGSIALVDRDREIGESIRLVLGTAPGERPMRPEFGCGIHGYVFATADADTAGRISYEVRRALDRWEPRILVDRVEVALDSSDSGTLYIEIRYTVRGTNNPRSLVFPFYVIPAHEPSPAGGAQSVQESSR</sequence>
<dbReference type="Proteomes" id="UP000617734">
    <property type="component" value="Unassembled WGS sequence"/>
</dbReference>